<organism evidence="2 3">
    <name type="scientific">Xylaria multiplex</name>
    <dbReference type="NCBI Taxonomy" id="323545"/>
    <lineage>
        <taxon>Eukaryota</taxon>
        <taxon>Fungi</taxon>
        <taxon>Dikarya</taxon>
        <taxon>Ascomycota</taxon>
        <taxon>Pezizomycotina</taxon>
        <taxon>Sordariomycetes</taxon>
        <taxon>Xylariomycetidae</taxon>
        <taxon>Xylariales</taxon>
        <taxon>Xylariaceae</taxon>
        <taxon>Xylaria</taxon>
    </lineage>
</organism>
<dbReference type="AlphaFoldDB" id="A0A7C8NBN5"/>
<reference evidence="2 3" key="1">
    <citation type="submission" date="2019-12" db="EMBL/GenBank/DDBJ databases">
        <title>Draft genome sequence of the ascomycete Xylaria multiplex DSM 110363.</title>
        <authorList>
            <person name="Buettner E."/>
            <person name="Kellner H."/>
        </authorList>
    </citation>
    <scope>NUCLEOTIDE SEQUENCE [LARGE SCALE GENOMIC DNA]</scope>
    <source>
        <strain evidence="2 3">DSM 110363</strain>
    </source>
</reference>
<protein>
    <recommendedName>
        <fullName evidence="1">Heterokaryon incompatibility domain-containing protein</fullName>
    </recommendedName>
</protein>
<keyword evidence="3" id="KW-1185">Reference proteome</keyword>
<dbReference type="InterPro" id="IPR010730">
    <property type="entry name" value="HET"/>
</dbReference>
<comment type="caution">
    <text evidence="2">The sequence shown here is derived from an EMBL/GenBank/DDBJ whole genome shotgun (WGS) entry which is preliminary data.</text>
</comment>
<dbReference type="OrthoDB" id="2426273at2759"/>
<accession>A0A7C8NBN5</accession>
<evidence type="ECO:0000313" key="2">
    <source>
        <dbReference type="EMBL" id="KAF2973176.1"/>
    </source>
</evidence>
<evidence type="ECO:0000259" key="1">
    <source>
        <dbReference type="Pfam" id="PF06985"/>
    </source>
</evidence>
<evidence type="ECO:0000313" key="3">
    <source>
        <dbReference type="Proteomes" id="UP000481858"/>
    </source>
</evidence>
<name>A0A7C8NBN5_9PEZI</name>
<proteinExistence type="predicted"/>
<dbReference type="Pfam" id="PF06985">
    <property type="entry name" value="HET"/>
    <property type="match status" value="1"/>
</dbReference>
<gene>
    <name evidence="2" type="ORF">GQX73_g431</name>
</gene>
<dbReference type="PANTHER" id="PTHR39596:SF2">
    <property type="entry name" value="HET DOMAIN PROTEIN (AFU_ORTHOLOGUE AFUA_1G17550)-RELATED"/>
    <property type="match status" value="1"/>
</dbReference>
<feature type="domain" description="Heterokaryon incompatibility" evidence="1">
    <location>
        <begin position="242"/>
        <end position="316"/>
    </location>
</feature>
<sequence>MQSLLTFGLLEAVVEQHIPESKLVKAESGRLFMTKDSIAEIIQGFIERVKAGREEELEPWLKRIHISLSQAHSMMISILKSQFAAFEVLGHDASSTICFIALISEALVNAKMAFPPSLPRRGFSWSMVWAQPNRQVLVREMIADGWCPSIVEYLVSTASVSSLEYAFSHGPAEDSNYHGDCSAEACATYIVDEKSYTPKSMPPLEEVKKLVLGEEIPIITLADRSHENFVELKVHKASDVPYVTISYVWADGLGGTTETGLSTCQLHRLASLVSKIRPGAAFWTDGICIPKADDARKIAIGMMARTYSEAAAVLVLDSGLQRCYSTEPPDLKVLRVLTSGWMQRLWTLQEAVLAKELYLVFADTPLLLKDIMPRPSDMLLFPHLTDLAGELFRLSKLSKYDSYAIGDVARSLRWRTTSRPPDETLAIASLLGAHASFLVDLNSENRMIRLIQEIGKFPRNFLFLSGVKLQVPGFRWAMASFMASHGGSAGGLMLSTQRPEAVLTARGLKAVYYTLIFPRTTFEKGKPWKLKNQKTDQLHDVRDLSSQALI</sequence>
<dbReference type="EMBL" id="WUBL01000002">
    <property type="protein sequence ID" value="KAF2973176.1"/>
    <property type="molecule type" value="Genomic_DNA"/>
</dbReference>
<dbReference type="PANTHER" id="PTHR39596">
    <property type="match status" value="1"/>
</dbReference>
<dbReference type="Proteomes" id="UP000481858">
    <property type="component" value="Unassembled WGS sequence"/>
</dbReference>
<dbReference type="InParanoid" id="A0A7C8NBN5"/>